<dbReference type="Gene3D" id="3.30.70.20">
    <property type="match status" value="2"/>
</dbReference>
<dbReference type="InterPro" id="IPR017896">
    <property type="entry name" value="4Fe4S_Fe-S-bd"/>
</dbReference>
<feature type="domain" description="4Fe-4S Mo/W bis-MGD-type" evidence="6">
    <location>
        <begin position="96"/>
        <end position="152"/>
    </location>
</feature>
<dbReference type="CDD" id="cd10551">
    <property type="entry name" value="PsrB"/>
    <property type="match status" value="1"/>
</dbReference>
<dbReference type="Pfam" id="PF13247">
    <property type="entry name" value="Fer4_11"/>
    <property type="match status" value="1"/>
</dbReference>
<dbReference type="SUPFAM" id="SSF54862">
    <property type="entry name" value="4Fe-4S ferredoxins"/>
    <property type="match status" value="1"/>
</dbReference>
<name>A0ABU0I0R5_9HYPH</name>
<dbReference type="Gene3D" id="2.40.40.20">
    <property type="match status" value="1"/>
</dbReference>
<dbReference type="InterPro" id="IPR006963">
    <property type="entry name" value="Mopterin_OxRdtase_4Fe-4S_dom"/>
</dbReference>
<evidence type="ECO:0000256" key="4">
    <source>
        <dbReference type="SAM" id="MobiDB-lite"/>
    </source>
</evidence>
<evidence type="ECO:0000256" key="3">
    <source>
        <dbReference type="ARBA" id="ARBA00023014"/>
    </source>
</evidence>
<dbReference type="SUPFAM" id="SSF50692">
    <property type="entry name" value="ADC-like"/>
    <property type="match status" value="1"/>
</dbReference>
<dbReference type="InterPro" id="IPR030948">
    <property type="entry name" value="TAT_var_transloc_signal_dom"/>
</dbReference>
<organism evidence="7 8">
    <name type="scientific">Methylobacterium aerolatum</name>
    <dbReference type="NCBI Taxonomy" id="418708"/>
    <lineage>
        <taxon>Bacteria</taxon>
        <taxon>Pseudomonadati</taxon>
        <taxon>Pseudomonadota</taxon>
        <taxon>Alphaproteobacteria</taxon>
        <taxon>Hyphomicrobiales</taxon>
        <taxon>Methylobacteriaceae</taxon>
        <taxon>Methylobacterium</taxon>
    </lineage>
</organism>
<dbReference type="SUPFAM" id="SSF53706">
    <property type="entry name" value="Formate dehydrogenase/DMSO reductase, domains 1-3"/>
    <property type="match status" value="1"/>
</dbReference>
<dbReference type="Gene3D" id="3.40.50.740">
    <property type="match status" value="1"/>
</dbReference>
<gene>
    <name evidence="7" type="ORF">QO012_002684</name>
</gene>
<dbReference type="PANTHER" id="PTHR42783:SF3">
    <property type="entry name" value="GLUTAMATE SYNTHASE [NADPH] SMALL CHAIN-RELATED"/>
    <property type="match status" value="1"/>
</dbReference>
<sequence length="1007" mass="106008">MSGPPDLEALRGRLEGGDGPRFWRSLDALADSPEFRDYLASEFPAASRLAAAPDRRGFLKLMAASFALGGLTACGDGRDYEVPYVNQPERIVPGTALSYASSAVFDGFGNGILVTTRNGRPVKVEGNPDHPWSRGGTDVIGQASVLGLYDPFRSQAVQHLGRPASWAAFNAAMLPQMAAWRAGRGKGLAVLTGPVTSPTVAAELARLLQAYPEARRYAHSSRDGLLEGARRAYGQPLETLPDFSKARAIVSLDGDFLDLGPGQVGLSRRWSEARRAASAQGRLLPLFSAAPTPGLTSAKADDAVPASAARLDAIAHALLAAAAGGAAPSGDDTVDRWTGRAWAALSQAKGVGVVTAGLAASPDLHALVHRLNGALGNTGATILHHAPVAEAGASSLADLAGAMDRGEVRALIVLGANPVYDAPGALDFAERMERVPLKVHAGLYYDETGAHADWHLPLAHPLESWGDVRSLDGTVGLIQPTVSPLYNGHTVPEILAFLGGTDEGTDALALLKRRWRNEGEDAAAFEARFAGALRAGFFEGSAAPVLSPTLQGAPPSPLRGGVRGGGGSGEIAPVPPAPPPPPAPPHTGEGNDVDVVFRPDGTLYDGTHADLAWLQELPKPLTKVVWENVVAVSPALAAREGIATGDLVRVEAGGRSITGPAWILPGQAADTVTLGLGYGRDVPDHLSRGLGYDAGALRPAATPWHLTGARIVRTGERRSPATTQHLGTLPDDEEGRAILRTQVPGAAPVGDPLGVSAPSFYPPPDARDRWTAAQWGMAIDLDACTGCNACVTACQAENNIPVVGREEVALGRWLGWIRIDRYYEGDADAPATHFQPVPCMHCEAAPCEVGCPVEATLHDSEGLNLQVYNRCVGTRTCQSYCPYKVRRFNYLDYSGGMPPVTQQQRNPEVTVRARGVMEKCTYCIQRIATARIDSAKDAHAPIPDGTVETACQGACPTRAITFGNVADPQSAVSVAKRDPRHYALLGHLNTKPRTTYLAALAPEGRRT</sequence>
<dbReference type="PROSITE" id="PS51669">
    <property type="entry name" value="4FE4S_MOW_BIS_MGD"/>
    <property type="match status" value="1"/>
</dbReference>
<evidence type="ECO:0000256" key="1">
    <source>
        <dbReference type="ARBA" id="ARBA00022723"/>
    </source>
</evidence>
<keyword evidence="3" id="KW-0411">Iron-sulfur</keyword>
<evidence type="ECO:0000256" key="2">
    <source>
        <dbReference type="ARBA" id="ARBA00023004"/>
    </source>
</evidence>
<keyword evidence="1" id="KW-0479">Metal-binding</keyword>
<proteinExistence type="predicted"/>
<dbReference type="NCBIfam" id="TIGR04519">
    <property type="entry name" value="MoCo_extend_TAT"/>
    <property type="match status" value="1"/>
</dbReference>
<dbReference type="EMBL" id="JAUSVP010000007">
    <property type="protein sequence ID" value="MDQ0448176.1"/>
    <property type="molecule type" value="Genomic_DNA"/>
</dbReference>
<dbReference type="InterPro" id="IPR009010">
    <property type="entry name" value="Asp_de-COase-like_dom_sf"/>
</dbReference>
<accession>A0ABU0I0R5</accession>
<feature type="region of interest" description="Disordered" evidence="4">
    <location>
        <begin position="548"/>
        <end position="590"/>
    </location>
</feature>
<feature type="domain" description="4Fe-4S ferredoxin-type" evidence="5">
    <location>
        <begin position="775"/>
        <end position="805"/>
    </location>
</feature>
<dbReference type="Proteomes" id="UP001231124">
    <property type="component" value="Unassembled WGS sequence"/>
</dbReference>
<feature type="compositionally biased region" description="Pro residues" evidence="4">
    <location>
        <begin position="573"/>
        <end position="585"/>
    </location>
</feature>
<protein>
    <submittedName>
        <fullName evidence="7">Molybdopterin-containing oxidoreductase family iron-sulfur binding subunit</fullName>
    </submittedName>
</protein>
<evidence type="ECO:0000259" key="6">
    <source>
        <dbReference type="PROSITE" id="PS51669"/>
    </source>
</evidence>
<evidence type="ECO:0000259" key="5">
    <source>
        <dbReference type="PROSITE" id="PS51379"/>
    </source>
</evidence>
<dbReference type="PANTHER" id="PTHR42783">
    <property type="entry name" value="GLUTAMATE SYNTHASE [NADPH] SMALL CHAIN"/>
    <property type="match status" value="1"/>
</dbReference>
<keyword evidence="8" id="KW-1185">Reference proteome</keyword>
<evidence type="ECO:0000313" key="7">
    <source>
        <dbReference type="EMBL" id="MDQ0448176.1"/>
    </source>
</evidence>
<dbReference type="RefSeq" id="WP_238201770.1">
    <property type="nucleotide sequence ID" value="NZ_BPQE01000005.1"/>
</dbReference>
<comment type="caution">
    <text evidence="7">The sequence shown here is derived from an EMBL/GenBank/DDBJ whole genome shotgun (WGS) entry which is preliminary data.</text>
</comment>
<evidence type="ECO:0000313" key="8">
    <source>
        <dbReference type="Proteomes" id="UP001231124"/>
    </source>
</evidence>
<dbReference type="Gene3D" id="2.20.25.90">
    <property type="entry name" value="ADC-like domains"/>
    <property type="match status" value="1"/>
</dbReference>
<keyword evidence="2" id="KW-0408">Iron</keyword>
<dbReference type="PROSITE" id="PS51379">
    <property type="entry name" value="4FE4S_FER_2"/>
    <property type="match status" value="1"/>
</dbReference>
<reference evidence="7 8" key="1">
    <citation type="submission" date="2023-07" db="EMBL/GenBank/DDBJ databases">
        <title>Genomic Encyclopedia of Type Strains, Phase IV (KMG-IV): sequencing the most valuable type-strain genomes for metagenomic binning, comparative biology and taxonomic classification.</title>
        <authorList>
            <person name="Goeker M."/>
        </authorList>
    </citation>
    <scope>NUCLEOTIDE SEQUENCE [LARGE SCALE GENOMIC DNA]</scope>
    <source>
        <strain evidence="7 8">DSM 19013</strain>
    </source>
</reference>